<dbReference type="EMBL" id="JACAZI010000014">
    <property type="protein sequence ID" value="KAF7344805.1"/>
    <property type="molecule type" value="Genomic_DNA"/>
</dbReference>
<name>A0A8H6XN51_9AGAR</name>
<organism evidence="1 2">
    <name type="scientific">Mycena venus</name>
    <dbReference type="NCBI Taxonomy" id="2733690"/>
    <lineage>
        <taxon>Eukaryota</taxon>
        <taxon>Fungi</taxon>
        <taxon>Dikarya</taxon>
        <taxon>Basidiomycota</taxon>
        <taxon>Agaricomycotina</taxon>
        <taxon>Agaricomycetes</taxon>
        <taxon>Agaricomycetidae</taxon>
        <taxon>Agaricales</taxon>
        <taxon>Marasmiineae</taxon>
        <taxon>Mycenaceae</taxon>
        <taxon>Mycena</taxon>
    </lineage>
</organism>
<protein>
    <submittedName>
        <fullName evidence="1">Uncharacterized protein</fullName>
    </submittedName>
</protein>
<accession>A0A8H6XN51</accession>
<sequence>MSFSEYATPVATLKYSPQYFASLTFACAEELDYPTIATSSIIERWCFSNDIPTTAAGTVIQPGEHFPRFQDLHPIVREMEKAFADGARSVSLVLNVGGQRYDVQFHFLKIHLFVAINNNYPAVLGARNVFRHTISNNLLLSTALDNFGDFLLWKLACLLRETWLEEDVVNALLELATLSSIITCVHHEALVEDWLIPCLIAPAGMEELNVVDDGPVGFNDFNLHRPTINHPIHSFWENVKKEPPVELPAPPKPSLSQRVPPLPKLAGVSVEPAIIILDSDSEEGSDDESVIDLTCSSPVIKQETTIDLAHTSPSPLLLAGMIVLQDPNEDADDIVVISDLCPICSASSTQPQKPKLEPLSDISNSQQPPLQIIGDINIGKTYNSFEEGQADICALEMRRGHIWRIAQTKKVNDVPKRITLRCNHYYRYPQPSAHHQPLQS</sequence>
<proteinExistence type="predicted"/>
<keyword evidence="2" id="KW-1185">Reference proteome</keyword>
<reference evidence="1" key="1">
    <citation type="submission" date="2020-05" db="EMBL/GenBank/DDBJ databases">
        <title>Mycena genomes resolve the evolution of fungal bioluminescence.</title>
        <authorList>
            <person name="Tsai I.J."/>
        </authorList>
    </citation>
    <scope>NUCLEOTIDE SEQUENCE</scope>
    <source>
        <strain evidence="1">CCC161011</strain>
    </source>
</reference>
<evidence type="ECO:0000313" key="2">
    <source>
        <dbReference type="Proteomes" id="UP000620124"/>
    </source>
</evidence>
<evidence type="ECO:0000313" key="1">
    <source>
        <dbReference type="EMBL" id="KAF7344805.1"/>
    </source>
</evidence>
<gene>
    <name evidence="1" type="ORF">MVEN_01641600</name>
</gene>
<dbReference type="Proteomes" id="UP000620124">
    <property type="component" value="Unassembled WGS sequence"/>
</dbReference>
<dbReference type="AlphaFoldDB" id="A0A8H6XN51"/>
<dbReference type="OrthoDB" id="3048892at2759"/>
<comment type="caution">
    <text evidence="1">The sequence shown here is derived from an EMBL/GenBank/DDBJ whole genome shotgun (WGS) entry which is preliminary data.</text>
</comment>